<keyword evidence="3" id="KW-1185">Reference proteome</keyword>
<reference evidence="2 3" key="1">
    <citation type="journal article" date="2012" name="Genome Biol.">
        <title>Sequencing three crocodilian genomes to illuminate the evolution of archosaurs and amniotes.</title>
        <authorList>
            <person name="St John J.A."/>
            <person name="Braun E.L."/>
            <person name="Isberg S.R."/>
            <person name="Miles L.G."/>
            <person name="Chong A.Y."/>
            <person name="Gongora J."/>
            <person name="Dalzell P."/>
            <person name="Moran C."/>
            <person name="Bed'hom B."/>
            <person name="Abzhanov A."/>
            <person name="Burgess S.C."/>
            <person name="Cooksey A.M."/>
            <person name="Castoe T.A."/>
            <person name="Crawford N.G."/>
            <person name="Densmore L.D."/>
            <person name="Drew J.C."/>
            <person name="Edwards S.V."/>
            <person name="Faircloth B.C."/>
            <person name="Fujita M.K."/>
            <person name="Greenwold M.J."/>
            <person name="Hoffmann F.G."/>
            <person name="Howard J.M."/>
            <person name="Iguchi T."/>
            <person name="Janes D.E."/>
            <person name="Khan S.Y."/>
            <person name="Kohno S."/>
            <person name="de Koning A.J."/>
            <person name="Lance S.L."/>
            <person name="McCarthy F.M."/>
            <person name="McCormack J.E."/>
            <person name="Merchant M.E."/>
            <person name="Peterson D.G."/>
            <person name="Pollock D.D."/>
            <person name="Pourmand N."/>
            <person name="Raney B.J."/>
            <person name="Roessler K.A."/>
            <person name="Sanford J.R."/>
            <person name="Sawyer R.H."/>
            <person name="Schmidt C.J."/>
            <person name="Triplett E.W."/>
            <person name="Tuberville T.D."/>
            <person name="Venegas-Anaya M."/>
            <person name="Howard J.T."/>
            <person name="Jarvis E.D."/>
            <person name="Guillette L.J.Jr."/>
            <person name="Glenn T.C."/>
            <person name="Green R.E."/>
            <person name="Ray D.A."/>
        </authorList>
    </citation>
    <scope>NUCLEOTIDE SEQUENCE [LARGE SCALE GENOMIC DNA]</scope>
    <source>
        <strain evidence="2">KSC_2009_1</strain>
    </source>
</reference>
<evidence type="ECO:0000313" key="3">
    <source>
        <dbReference type="Proteomes" id="UP000050525"/>
    </source>
</evidence>
<dbReference type="Proteomes" id="UP000050525">
    <property type="component" value="Unassembled WGS sequence"/>
</dbReference>
<gene>
    <name evidence="2" type="ORF">Y1Q_0005919</name>
</gene>
<proteinExistence type="predicted"/>
<dbReference type="AlphaFoldDB" id="A0A151P6F9"/>
<dbReference type="EMBL" id="AKHW03000725">
    <property type="protein sequence ID" value="KYO44560.1"/>
    <property type="molecule type" value="Genomic_DNA"/>
</dbReference>
<feature type="chain" id="PRO_5007586713" evidence="1">
    <location>
        <begin position="22"/>
        <end position="86"/>
    </location>
</feature>
<evidence type="ECO:0000313" key="2">
    <source>
        <dbReference type="EMBL" id="KYO44560.1"/>
    </source>
</evidence>
<feature type="signal peptide" evidence="1">
    <location>
        <begin position="1"/>
        <end position="21"/>
    </location>
</feature>
<protein>
    <submittedName>
        <fullName evidence="2">Uncharacterized protein</fullName>
    </submittedName>
</protein>
<keyword evidence="1" id="KW-0732">Signal</keyword>
<comment type="caution">
    <text evidence="2">The sequence shown here is derived from an EMBL/GenBank/DDBJ whole genome shotgun (WGS) entry which is preliminary data.</text>
</comment>
<name>A0A151P6F9_ALLMI</name>
<organism evidence="2 3">
    <name type="scientific">Alligator mississippiensis</name>
    <name type="common">American alligator</name>
    <dbReference type="NCBI Taxonomy" id="8496"/>
    <lineage>
        <taxon>Eukaryota</taxon>
        <taxon>Metazoa</taxon>
        <taxon>Chordata</taxon>
        <taxon>Craniata</taxon>
        <taxon>Vertebrata</taxon>
        <taxon>Euteleostomi</taxon>
        <taxon>Archelosauria</taxon>
        <taxon>Archosauria</taxon>
        <taxon>Crocodylia</taxon>
        <taxon>Alligatoridae</taxon>
        <taxon>Alligatorinae</taxon>
        <taxon>Alligator</taxon>
    </lineage>
</organism>
<accession>A0A151P6F9</accession>
<sequence length="86" mass="9476">MQQPLLKDAWLTIALLKLATPASLYYMDHFFGIGKATTKEVVLEVCSALQNMLGHTVRCMHDPLEVMVRLCALGFPQFIGALNGAL</sequence>
<evidence type="ECO:0000256" key="1">
    <source>
        <dbReference type="SAM" id="SignalP"/>
    </source>
</evidence>